<evidence type="ECO:0000313" key="1">
    <source>
        <dbReference type="EMBL" id="EFJ41052.1"/>
    </source>
</evidence>
<protein>
    <submittedName>
        <fullName evidence="1">Uncharacterized protein</fullName>
    </submittedName>
</protein>
<gene>
    <name evidence="1" type="ORF">VOLCADRAFT_107859</name>
</gene>
<reference evidence="1 2" key="1">
    <citation type="journal article" date="2010" name="Science">
        <title>Genomic analysis of organismal complexity in the multicellular green alga Volvox carteri.</title>
        <authorList>
            <person name="Prochnik S.E."/>
            <person name="Umen J."/>
            <person name="Nedelcu A.M."/>
            <person name="Hallmann A."/>
            <person name="Miller S.M."/>
            <person name="Nishii I."/>
            <person name="Ferris P."/>
            <person name="Kuo A."/>
            <person name="Mitros T."/>
            <person name="Fritz-Laylin L.K."/>
            <person name="Hellsten U."/>
            <person name="Chapman J."/>
            <person name="Simakov O."/>
            <person name="Rensing S.A."/>
            <person name="Terry A."/>
            <person name="Pangilinan J."/>
            <person name="Kapitonov V."/>
            <person name="Jurka J."/>
            <person name="Salamov A."/>
            <person name="Shapiro H."/>
            <person name="Schmutz J."/>
            <person name="Grimwood J."/>
            <person name="Lindquist E."/>
            <person name="Lucas S."/>
            <person name="Grigoriev I.V."/>
            <person name="Schmitt R."/>
            <person name="Kirk D."/>
            <person name="Rokhsar D.S."/>
        </authorList>
    </citation>
    <scope>NUCLEOTIDE SEQUENCE [LARGE SCALE GENOMIC DNA]</scope>
    <source>
        <strain evidence="2">f. Nagariensis / Eve</strain>
    </source>
</reference>
<dbReference type="InParanoid" id="D8UGW9"/>
<sequence length="198" mass="20440">MPPSGSMRRVSSLLIRLGNQGAESAISAGFRHLRGGILGLPGAVSASSGAAITNSARETSINRGFASSGSIRDADMFEMADDSVSVDSIMYPQPQIAEAAGASGINITDSTEIHPAFVTICPHGHSDLRSAALSMRHAPGMDAIRVEPAGGADDSASASLALTPSALLQQSISPTALTLPINCHPCHPCYRPVRSVFF</sequence>
<dbReference type="Proteomes" id="UP000001058">
    <property type="component" value="Unassembled WGS sequence"/>
</dbReference>
<dbReference type="RefSeq" id="XP_002957916.1">
    <property type="nucleotide sequence ID" value="XM_002957870.1"/>
</dbReference>
<organism evidence="2">
    <name type="scientific">Volvox carteri f. nagariensis</name>
    <dbReference type="NCBI Taxonomy" id="3068"/>
    <lineage>
        <taxon>Eukaryota</taxon>
        <taxon>Viridiplantae</taxon>
        <taxon>Chlorophyta</taxon>
        <taxon>core chlorophytes</taxon>
        <taxon>Chlorophyceae</taxon>
        <taxon>CS clade</taxon>
        <taxon>Chlamydomonadales</taxon>
        <taxon>Volvocaceae</taxon>
        <taxon>Volvox</taxon>
    </lineage>
</organism>
<proteinExistence type="predicted"/>
<keyword evidence="2" id="KW-1185">Reference proteome</keyword>
<evidence type="ECO:0000313" key="2">
    <source>
        <dbReference type="Proteomes" id="UP000001058"/>
    </source>
</evidence>
<dbReference type="AlphaFoldDB" id="D8UGW9"/>
<accession>D8UGW9</accession>
<name>D8UGW9_VOLCA</name>
<dbReference type="EMBL" id="GL378402">
    <property type="protein sequence ID" value="EFJ41052.1"/>
    <property type="molecule type" value="Genomic_DNA"/>
</dbReference>
<dbReference type="KEGG" id="vcn:VOLCADRAFT_107859"/>
<dbReference type="GeneID" id="9623013"/>